<organism evidence="1 2">
    <name type="scientific">Trifolium medium</name>
    <dbReference type="NCBI Taxonomy" id="97028"/>
    <lineage>
        <taxon>Eukaryota</taxon>
        <taxon>Viridiplantae</taxon>
        <taxon>Streptophyta</taxon>
        <taxon>Embryophyta</taxon>
        <taxon>Tracheophyta</taxon>
        <taxon>Spermatophyta</taxon>
        <taxon>Magnoliopsida</taxon>
        <taxon>eudicotyledons</taxon>
        <taxon>Gunneridae</taxon>
        <taxon>Pentapetalae</taxon>
        <taxon>rosids</taxon>
        <taxon>fabids</taxon>
        <taxon>Fabales</taxon>
        <taxon>Fabaceae</taxon>
        <taxon>Papilionoideae</taxon>
        <taxon>50 kb inversion clade</taxon>
        <taxon>NPAAA clade</taxon>
        <taxon>Hologalegina</taxon>
        <taxon>IRL clade</taxon>
        <taxon>Trifolieae</taxon>
        <taxon>Trifolium</taxon>
    </lineage>
</organism>
<accession>A0A392VPM9</accession>
<reference evidence="1 2" key="1">
    <citation type="journal article" date="2018" name="Front. Plant Sci.">
        <title>Red Clover (Trifolium pratense) and Zigzag Clover (T. medium) - A Picture of Genomic Similarities and Differences.</title>
        <authorList>
            <person name="Dluhosova J."/>
            <person name="Istvanek J."/>
            <person name="Nedelnik J."/>
            <person name="Repkova J."/>
        </authorList>
    </citation>
    <scope>NUCLEOTIDE SEQUENCE [LARGE SCALE GENOMIC DNA]</scope>
    <source>
        <strain evidence="2">cv. 10/8</strain>
        <tissue evidence="1">Leaf</tissue>
    </source>
</reference>
<name>A0A392VPM9_9FABA</name>
<evidence type="ECO:0000313" key="2">
    <source>
        <dbReference type="Proteomes" id="UP000265520"/>
    </source>
</evidence>
<evidence type="ECO:0000313" key="1">
    <source>
        <dbReference type="EMBL" id="MCI89402.1"/>
    </source>
</evidence>
<protein>
    <submittedName>
        <fullName evidence="1">Uncharacterized protein</fullName>
    </submittedName>
</protein>
<dbReference type="EMBL" id="LXQA011218623">
    <property type="protein sequence ID" value="MCI89402.1"/>
    <property type="molecule type" value="Genomic_DNA"/>
</dbReference>
<comment type="caution">
    <text evidence="1">The sequence shown here is derived from an EMBL/GenBank/DDBJ whole genome shotgun (WGS) entry which is preliminary data.</text>
</comment>
<dbReference type="Proteomes" id="UP000265520">
    <property type="component" value="Unassembled WGS sequence"/>
</dbReference>
<proteinExistence type="predicted"/>
<sequence length="11" mass="1324">HRVINRSSILE</sequence>
<keyword evidence="2" id="KW-1185">Reference proteome</keyword>
<feature type="non-terminal residue" evidence="1">
    <location>
        <position position="1"/>
    </location>
</feature>